<protein>
    <recommendedName>
        <fullName evidence="4">DUF4214 domain-containing protein</fullName>
    </recommendedName>
</protein>
<evidence type="ECO:0008006" key="4">
    <source>
        <dbReference type="Google" id="ProtNLM"/>
    </source>
</evidence>
<evidence type="ECO:0000313" key="2">
    <source>
        <dbReference type="EMBL" id="GIL41804.1"/>
    </source>
</evidence>
<feature type="region of interest" description="Disordered" evidence="1">
    <location>
        <begin position="505"/>
        <end position="539"/>
    </location>
</feature>
<evidence type="ECO:0000313" key="3">
    <source>
        <dbReference type="Proteomes" id="UP000681075"/>
    </source>
</evidence>
<feature type="region of interest" description="Disordered" evidence="1">
    <location>
        <begin position="1004"/>
        <end position="1041"/>
    </location>
</feature>
<feature type="region of interest" description="Disordered" evidence="1">
    <location>
        <begin position="327"/>
        <end position="360"/>
    </location>
</feature>
<name>A0A8S8XH04_9PROT</name>
<dbReference type="Gene3D" id="1.10.530.10">
    <property type="match status" value="1"/>
</dbReference>
<feature type="compositionally biased region" description="Gly residues" evidence="1">
    <location>
        <begin position="345"/>
        <end position="356"/>
    </location>
</feature>
<dbReference type="EMBL" id="BOPV01000001">
    <property type="protein sequence ID" value="GIL41804.1"/>
    <property type="molecule type" value="Genomic_DNA"/>
</dbReference>
<feature type="region of interest" description="Disordered" evidence="1">
    <location>
        <begin position="16"/>
        <end position="38"/>
    </location>
</feature>
<organism evidence="2 3">
    <name type="scientific">Roseiterribacter gracilis</name>
    <dbReference type="NCBI Taxonomy" id="2812848"/>
    <lineage>
        <taxon>Bacteria</taxon>
        <taxon>Pseudomonadati</taxon>
        <taxon>Pseudomonadota</taxon>
        <taxon>Alphaproteobacteria</taxon>
        <taxon>Rhodospirillales</taxon>
        <taxon>Roseiterribacteraceae</taxon>
        <taxon>Roseiterribacter</taxon>
    </lineage>
</organism>
<gene>
    <name evidence="2" type="ORF">TMPK1_40410</name>
</gene>
<feature type="compositionally biased region" description="Pro residues" evidence="1">
    <location>
        <begin position="516"/>
        <end position="539"/>
    </location>
</feature>
<dbReference type="RefSeq" id="WP_420245452.1">
    <property type="nucleotide sequence ID" value="NZ_BOPV01000001.1"/>
</dbReference>
<evidence type="ECO:0000256" key="1">
    <source>
        <dbReference type="SAM" id="MobiDB-lite"/>
    </source>
</evidence>
<comment type="caution">
    <text evidence="2">The sequence shown here is derived from an EMBL/GenBank/DDBJ whole genome shotgun (WGS) entry which is preliminary data.</text>
</comment>
<accession>A0A8S8XH04</accession>
<sequence length="1428" mass="146789">MTTSISSDGLLSTLLRWPGANDDGGSDTPTRAQDGGANGFGDAYSLDVDTSAASALADAETAIASGDADALRSAYARATDAYVSRYGAISGQGGDAADQLTTDLVRIGVLSAEGGHTALGAVQAVLQNDPASAKAALIQALLDATQTDQAAAPGNQYDVFTPEEGGGGLQAFAAFASAQSFSTASVTSLPPEQIQPWSGPNSFGNGNLLAISQENASAQTQWYNIEVAVGPLYYQHQPVDFTSQFSTLLNEYEAKFGSLAASQFGAAQFIQDLESLDMIGASNASSLFSSFQTAWNSGASEATLKQQLASNASAAVNSYVPNPVGGWQSPGTTITPLPAQTGSQPGSGGGSSGGSGTTLPPQVVLPWSGPNTFGDGNQLGISQTSASAKAQWYNIEVGIDPLYHQHQAVDFSGQFQTLLGEYETKFGSLSTSQLGAAQFIQDLEALVMIGASNASSLFSSFQSAWNSGASAATLKSQLANAASAAVNSYIPNPVGGWQSPGTIITPLPVQGGSQPVSPPPPPPPPPPVTVPPPPPPPPATVTLQSLATDYLSGLYTTVLGRAPDTAGLTTQRDAFVAFATTNGIAAAEKQFATQFVNSSEGVAYSNAIQAATVPPPPPPPPDVIGNFATQFIGNLYVNVLGRSADAGGLATQVAAFRSYAAAGGISAAEINIASQIAHSSEAQQHNAVDGASFLTSLYLDELGRAPDSAGLTVQLNAFNAEVASAGIAAAESDFAAAFANSGEGQAHSAALQAAANYTPPTQGVNTAPISNYASQFLSKLYDTVLGRPADASGLATQVAAFTSYAVANGIRAAQVQFASNFADSAEAIARDAGISTVPVDDPARTAAKAFLSDLYKQLVGHAAENTALEVQATDFLSYANAHGQAAAKTEFQARIYNSTEATTFRGQQLSSGQGASLTIRDLFAATSPETTAVNKARATVAANYLISLYGTVLGRSADAGGLKVQTAAFISFAKQNGFVAAEDEFYWRFKESREYSDTHGHTYNLMLDDGDPNDGSGGDNTGGTGTGSDTPRNGAAPSGSHIPGLTYSLAGSVVTFDSVGKPLGVDGYDPPDDQIAGYAADGTPLLKFNPGDLNRGVLYTLTPVTNDGENLPSSLAPLLFLGGNQSLATGYAGGQEFNVASRDVSNQVSAMVSIDMMRNGVNSNLGVADIVLGGSTFTLRTTAEGALAVLTDADNKVYGQLQDGRLLQLGSIDSIDQFTANSPLSISAGGSTVIYSSDGMVVWGVRNASGADTTPPGWYNPAADGTIIFGNVAGPAVSTTPRPLDKKFINFFDKQSAAIMKVAGQLGVDPSLLFGLSAFETGWGASPQFNNLNNPFGATPGGQGSTPVTYNSFDSAWQNWANQWGSRVEGVGGDVDRFISALLVDNRGVPNTDNRGSYNTETPNYAQLVKNTILSVPTKLNQWASANP</sequence>
<reference evidence="2" key="1">
    <citation type="submission" date="2021-02" db="EMBL/GenBank/DDBJ databases">
        <title>Genome sequence of Rhodospirillales sp. strain TMPK1 isolated from soil.</title>
        <authorList>
            <person name="Nakai R."/>
            <person name="Kusada H."/>
            <person name="Tamaki H."/>
        </authorList>
    </citation>
    <scope>NUCLEOTIDE SEQUENCE</scope>
    <source>
        <strain evidence="2">TMPK1</strain>
    </source>
</reference>
<proteinExistence type="predicted"/>
<keyword evidence="3" id="KW-1185">Reference proteome</keyword>
<dbReference type="Proteomes" id="UP000681075">
    <property type="component" value="Unassembled WGS sequence"/>
</dbReference>
<feature type="compositionally biased region" description="Gly residues" evidence="1">
    <location>
        <begin position="1015"/>
        <end position="1026"/>
    </location>
</feature>